<proteinExistence type="predicted"/>
<gene>
    <name evidence="2" type="ORF">LY90DRAFT_511834</name>
</gene>
<keyword evidence="3" id="KW-1185">Reference proteome</keyword>
<accession>A0A1Y2BI24</accession>
<reference evidence="2 3" key="1">
    <citation type="submission" date="2016-08" db="EMBL/GenBank/DDBJ databases">
        <title>A Parts List for Fungal Cellulosomes Revealed by Comparative Genomics.</title>
        <authorList>
            <consortium name="DOE Joint Genome Institute"/>
            <person name="Haitjema C.H."/>
            <person name="Gilmore S.P."/>
            <person name="Henske J.K."/>
            <person name="Solomon K.V."/>
            <person name="De Groot R."/>
            <person name="Kuo A."/>
            <person name="Mondo S.J."/>
            <person name="Salamov A.A."/>
            <person name="Labutti K."/>
            <person name="Zhao Z."/>
            <person name="Chiniquy J."/>
            <person name="Barry K."/>
            <person name="Brewer H.M."/>
            <person name="Purvine S.O."/>
            <person name="Wright A.T."/>
            <person name="Boxma B."/>
            <person name="Van Alen T."/>
            <person name="Hackstein J.H."/>
            <person name="Baker S.E."/>
            <person name="Grigoriev I.V."/>
            <person name="O'Malley M.A."/>
        </authorList>
    </citation>
    <scope>NUCLEOTIDE SEQUENCE [LARGE SCALE GENOMIC DNA]</scope>
    <source>
        <strain evidence="2 3">G1</strain>
    </source>
</reference>
<dbReference type="Proteomes" id="UP000193920">
    <property type="component" value="Unassembled WGS sequence"/>
</dbReference>
<protein>
    <recommendedName>
        <fullName evidence="4">Scaffoldin</fullName>
    </recommendedName>
</protein>
<evidence type="ECO:0008006" key="4">
    <source>
        <dbReference type="Google" id="ProtNLM"/>
    </source>
</evidence>
<dbReference type="EMBL" id="MCOG01000155">
    <property type="protein sequence ID" value="ORY34441.1"/>
    <property type="molecule type" value="Genomic_DNA"/>
</dbReference>
<feature type="signal peptide" evidence="1">
    <location>
        <begin position="1"/>
        <end position="24"/>
    </location>
</feature>
<evidence type="ECO:0000313" key="2">
    <source>
        <dbReference type="EMBL" id="ORY34441.1"/>
    </source>
</evidence>
<dbReference type="AlphaFoldDB" id="A0A1Y2BI24"/>
<evidence type="ECO:0000256" key="1">
    <source>
        <dbReference type="SAM" id="SignalP"/>
    </source>
</evidence>
<feature type="chain" id="PRO_5013163971" description="Scaffoldin" evidence="1">
    <location>
        <begin position="25"/>
        <end position="1056"/>
    </location>
</feature>
<name>A0A1Y2BI24_9FUNG</name>
<evidence type="ECO:0000313" key="3">
    <source>
        <dbReference type="Proteomes" id="UP000193920"/>
    </source>
</evidence>
<sequence>MFNKKIFSLLGLLFIGNRIDSVLSASADCNVKEPKDCLINTYYLVNSNNPSEVINDGNGSLYYCSGETQITCEEQSRIGYYAVDKETVYVCRYENGKSTCTKETVISNTCESIWDIGKIYPKDESTLAFCLNYNTEASIVELNSNSNGNYLVYKNSNPDLNIFGITGTNENYAIVGIQDKVVTLNSTYSNGLKYVYADKTNNKVMVKGDKSFPKDGTTNEPDESKIMELLCSSGKCKDSDMEISLDSGLVSGGGIKLLKLNASNQLVALDASDLSNSATFASVKSNIRLFNCDTSGNCEKTSGYYYANSKYIIVTMTGADDVPGYDSRQNCKGKEGLLYKDTVENKFYLCLDQDLDVDVTAPAAKNYVIASGKTGSPFLGASNKILKLTTTSITIDNTFTAENNKNYVIEIGTGKFYSYRYDESNSGFLRDSELSGVKNYDLHDTGLNIYDEYPLKDTKSISAAVSTWKLFNCKHGECLQTYGYMKSQNEEKYFKYYNRGTPNDLLKEQAHFVACDNANHINSLMSDGKLCIDNENSIKGEMKKDNVFVIAPANTAGDPFYNYGPNVVVVATDYSLTIENIFEGDSAILTHKNKKILSSSITEGTEGNHEKLILYDCEKTGSCERLGGYAINGSKIYSVLKTDSSSKSSIKYNNGVITEVSACSSASSGTIVKIGAENYLCLDNTNKVKLTDYGYYALGNDAFDSGSPFVAGDKKKMIKITGDLIAFDHAFDDYAKCVIKNDNKYEAYEQSTGTYTLNLEENGIKVYEAIDSTNIFTVVTSPETTSEETNIGSWALFDCTNGACDRTYGYFKSGSNVLAISYQENSNTLLTPTIMATKTCTESSNVGNILTDGKLCVINNSDSESQKTYDMADDVRYALSNSNSNIFAPSSQGSLLIIKGTMKSFTLSTVDKYNVVSVDKGTGEVGDPDYSDNTSKANVSILKCSEGNICNRVSGYTKDASDNYYSINVSTGASSENPTESTCSSSNAGSIILKGGIKILCLGSGSSIQIPEGKGRFVLGTASSGVLTTGKLININPNYIVVDDVIEGNAYLEILI</sequence>
<comment type="caution">
    <text evidence="2">The sequence shown here is derived from an EMBL/GenBank/DDBJ whole genome shotgun (WGS) entry which is preliminary data.</text>
</comment>
<keyword evidence="1" id="KW-0732">Signal</keyword>
<organism evidence="2 3">
    <name type="scientific">Neocallimastix californiae</name>
    <dbReference type="NCBI Taxonomy" id="1754190"/>
    <lineage>
        <taxon>Eukaryota</taxon>
        <taxon>Fungi</taxon>
        <taxon>Fungi incertae sedis</taxon>
        <taxon>Chytridiomycota</taxon>
        <taxon>Chytridiomycota incertae sedis</taxon>
        <taxon>Neocallimastigomycetes</taxon>
        <taxon>Neocallimastigales</taxon>
        <taxon>Neocallimastigaceae</taxon>
        <taxon>Neocallimastix</taxon>
    </lineage>
</organism>